<dbReference type="GO" id="GO:0000287">
    <property type="term" value="F:magnesium ion binding"/>
    <property type="evidence" value="ECO:0007669"/>
    <property type="project" value="TreeGrafter"/>
</dbReference>
<dbReference type="InterPro" id="IPR036412">
    <property type="entry name" value="HAD-like_sf"/>
</dbReference>
<dbReference type="Gene3D" id="3.40.50.1000">
    <property type="entry name" value="HAD superfamily/HAD-like"/>
    <property type="match status" value="1"/>
</dbReference>
<dbReference type="Pfam" id="PF08282">
    <property type="entry name" value="Hydrolase_3"/>
    <property type="match status" value="1"/>
</dbReference>
<reference evidence="1 2" key="1">
    <citation type="submission" date="2018-08" db="EMBL/GenBank/DDBJ databases">
        <title>A genome reference for cultivated species of the human gut microbiota.</title>
        <authorList>
            <person name="Zou Y."/>
            <person name="Xue W."/>
            <person name="Luo G."/>
        </authorList>
    </citation>
    <scope>NUCLEOTIDE SEQUENCE [LARGE SCALE GENOMIC DNA]</scope>
    <source>
        <strain evidence="1 2">OM06-4</strain>
    </source>
</reference>
<dbReference type="GO" id="GO:0016791">
    <property type="term" value="F:phosphatase activity"/>
    <property type="evidence" value="ECO:0007669"/>
    <property type="project" value="TreeGrafter"/>
</dbReference>
<sequence>MDSLKKLEKNDMKYIFFDIDGTLTDNTTGKIVPSAQEALDKLQENGNFVAIATGRAYYKAKNFLKEVGLNNMVCNGGNGLVINHQLVKNAPLDWQKALAVIDEAENLGYGILIAPFDSIDVYSKNTLFLKQAGYRKEPTRYTIDSEINYHNLENIYKIYISIPASEETRLTLKDTLGSLRFEQEYLMFQPDDKKQGIVGMIAMIKGNIDDVVVFGDDYNDLVMFDERFYRIAMGNACDELKAKADYITDRNTSDGIYNACRVHGWIK</sequence>
<dbReference type="NCBIfam" id="TIGR01484">
    <property type="entry name" value="HAD-SF-IIB"/>
    <property type="match status" value="1"/>
</dbReference>
<dbReference type="PANTHER" id="PTHR10000:SF8">
    <property type="entry name" value="HAD SUPERFAMILY HYDROLASE-LIKE, TYPE 3"/>
    <property type="match status" value="1"/>
</dbReference>
<name>A0A3E3EJG2_9FIRM</name>
<accession>A0A3E3EJG2</accession>
<comment type="caution">
    <text evidence="1">The sequence shown here is derived from an EMBL/GenBank/DDBJ whole genome shotgun (WGS) entry which is preliminary data.</text>
</comment>
<dbReference type="Gene3D" id="3.30.1240.10">
    <property type="match status" value="1"/>
</dbReference>
<dbReference type="SUPFAM" id="SSF56784">
    <property type="entry name" value="HAD-like"/>
    <property type="match status" value="1"/>
</dbReference>
<dbReference type="AlphaFoldDB" id="A0A3E3EJG2"/>
<dbReference type="Proteomes" id="UP000261032">
    <property type="component" value="Unassembled WGS sequence"/>
</dbReference>
<dbReference type="InterPro" id="IPR006379">
    <property type="entry name" value="HAD-SF_hydro_IIB"/>
</dbReference>
<keyword evidence="1" id="KW-0378">Hydrolase</keyword>
<proteinExistence type="predicted"/>
<gene>
    <name evidence="1" type="ORF">DXB93_01290</name>
</gene>
<evidence type="ECO:0000313" key="1">
    <source>
        <dbReference type="EMBL" id="RGD87321.1"/>
    </source>
</evidence>
<dbReference type="GO" id="GO:0005829">
    <property type="term" value="C:cytosol"/>
    <property type="evidence" value="ECO:0007669"/>
    <property type="project" value="TreeGrafter"/>
</dbReference>
<dbReference type="EMBL" id="QUSL01000001">
    <property type="protein sequence ID" value="RGD87321.1"/>
    <property type="molecule type" value="Genomic_DNA"/>
</dbReference>
<organism evidence="1 2">
    <name type="scientific">Thomasclavelia ramosa</name>
    <dbReference type="NCBI Taxonomy" id="1547"/>
    <lineage>
        <taxon>Bacteria</taxon>
        <taxon>Bacillati</taxon>
        <taxon>Bacillota</taxon>
        <taxon>Erysipelotrichia</taxon>
        <taxon>Erysipelotrichales</taxon>
        <taxon>Coprobacillaceae</taxon>
        <taxon>Thomasclavelia</taxon>
    </lineage>
</organism>
<evidence type="ECO:0000313" key="2">
    <source>
        <dbReference type="Proteomes" id="UP000261032"/>
    </source>
</evidence>
<dbReference type="PANTHER" id="PTHR10000">
    <property type="entry name" value="PHOSPHOSERINE PHOSPHATASE"/>
    <property type="match status" value="1"/>
</dbReference>
<protein>
    <submittedName>
        <fullName evidence="1">HAD-IIB family hydrolase</fullName>
    </submittedName>
</protein>
<dbReference type="InterPro" id="IPR023214">
    <property type="entry name" value="HAD_sf"/>
</dbReference>